<evidence type="ECO:0000313" key="2">
    <source>
        <dbReference type="Proteomes" id="UP000242146"/>
    </source>
</evidence>
<reference evidence="1 2" key="1">
    <citation type="submission" date="2016-07" db="EMBL/GenBank/DDBJ databases">
        <title>Pervasive Adenine N6-methylation of Active Genes in Fungi.</title>
        <authorList>
            <consortium name="DOE Joint Genome Institute"/>
            <person name="Mondo S.J."/>
            <person name="Dannebaum R.O."/>
            <person name="Kuo R.C."/>
            <person name="Labutti K."/>
            <person name="Haridas S."/>
            <person name="Kuo A."/>
            <person name="Salamov A."/>
            <person name="Ahrendt S.R."/>
            <person name="Lipzen A."/>
            <person name="Sullivan W."/>
            <person name="Andreopoulos W.B."/>
            <person name="Clum A."/>
            <person name="Lindquist E."/>
            <person name="Daum C."/>
            <person name="Ramamoorthy G.K."/>
            <person name="Gryganskyi A."/>
            <person name="Culley D."/>
            <person name="Magnuson J.K."/>
            <person name="James T.Y."/>
            <person name="O'Malley M.A."/>
            <person name="Stajich J.E."/>
            <person name="Spatafora J.W."/>
            <person name="Visel A."/>
            <person name="Grigoriev I.V."/>
        </authorList>
    </citation>
    <scope>NUCLEOTIDE SEQUENCE [LARGE SCALE GENOMIC DNA]</scope>
    <source>
        <strain evidence="1 2">NRRL 3301</strain>
    </source>
</reference>
<proteinExistence type="predicted"/>
<sequence length="142" mass="16126">MHPVHFHHILVYISCSGEHSSFATKKNARLNKILFDDCDEAMSCYGRKIDLILSADDTHLEICSNEWKTCTSPMIRKQQSKNLRVNAQIMNNSITKVEQLFAMDFAGSTGYLFSLKKSQKEFFVASPVSRLVIPKDVKSLPL</sequence>
<dbReference type="EMBL" id="MCGT01000013">
    <property type="protein sequence ID" value="ORX54570.1"/>
    <property type="molecule type" value="Genomic_DNA"/>
</dbReference>
<evidence type="ECO:0000313" key="1">
    <source>
        <dbReference type="EMBL" id="ORX54570.1"/>
    </source>
</evidence>
<dbReference type="AlphaFoldDB" id="A0A1X2GIL9"/>
<protein>
    <submittedName>
        <fullName evidence="1">Uncharacterized protein</fullName>
    </submittedName>
</protein>
<keyword evidence="2" id="KW-1185">Reference proteome</keyword>
<dbReference type="Proteomes" id="UP000242146">
    <property type="component" value="Unassembled WGS sequence"/>
</dbReference>
<comment type="caution">
    <text evidence="1">The sequence shown here is derived from an EMBL/GenBank/DDBJ whole genome shotgun (WGS) entry which is preliminary data.</text>
</comment>
<accession>A0A1X2GIL9</accession>
<dbReference type="OrthoDB" id="2284791at2759"/>
<gene>
    <name evidence="1" type="ORF">DM01DRAFT_1407399</name>
</gene>
<organism evidence="1 2">
    <name type="scientific">Hesseltinella vesiculosa</name>
    <dbReference type="NCBI Taxonomy" id="101127"/>
    <lineage>
        <taxon>Eukaryota</taxon>
        <taxon>Fungi</taxon>
        <taxon>Fungi incertae sedis</taxon>
        <taxon>Mucoromycota</taxon>
        <taxon>Mucoromycotina</taxon>
        <taxon>Mucoromycetes</taxon>
        <taxon>Mucorales</taxon>
        <taxon>Cunninghamellaceae</taxon>
        <taxon>Hesseltinella</taxon>
    </lineage>
</organism>
<name>A0A1X2GIL9_9FUNG</name>